<gene>
    <name evidence="4" type="ordered locus">Gura_1702</name>
</gene>
<feature type="domain" description="Polysaccharide biosynthesis protein CapD-like" evidence="3">
    <location>
        <begin position="313"/>
        <end position="598"/>
    </location>
</feature>
<dbReference type="EMBL" id="CP000698">
    <property type="protein sequence ID" value="ABQ25897.1"/>
    <property type="molecule type" value="Genomic_DNA"/>
</dbReference>
<dbReference type="STRING" id="351605.Gura_1702"/>
<accession>A5GEP2</accession>
<feature type="transmembrane region" description="Helical" evidence="2">
    <location>
        <begin position="25"/>
        <end position="44"/>
    </location>
</feature>
<keyword evidence="2" id="KW-0812">Transmembrane</keyword>
<dbReference type="InterPro" id="IPR036291">
    <property type="entry name" value="NAD(P)-bd_dom_sf"/>
</dbReference>
<name>A5GEP2_GEOUR</name>
<feature type="transmembrane region" description="Helical" evidence="2">
    <location>
        <begin position="93"/>
        <end position="112"/>
    </location>
</feature>
<feature type="transmembrane region" description="Helical" evidence="2">
    <location>
        <begin position="56"/>
        <end position="81"/>
    </location>
</feature>
<keyword evidence="2" id="KW-1133">Transmembrane helix</keyword>
<dbReference type="InterPro" id="IPR003869">
    <property type="entry name" value="Polysac_CapD-like"/>
</dbReference>
<dbReference type="Gene3D" id="3.40.50.720">
    <property type="entry name" value="NAD(P)-binding Rossmann-like Domain"/>
    <property type="match status" value="2"/>
</dbReference>
<dbReference type="RefSeq" id="WP_011938603.1">
    <property type="nucleotide sequence ID" value="NC_009483.1"/>
</dbReference>
<proteinExistence type="inferred from homology"/>
<reference evidence="4 5" key="1">
    <citation type="submission" date="2007-05" db="EMBL/GenBank/DDBJ databases">
        <title>Complete sequence of Geobacter uraniireducens Rf4.</title>
        <authorList>
            <consortium name="US DOE Joint Genome Institute"/>
            <person name="Copeland A."/>
            <person name="Lucas S."/>
            <person name="Lapidus A."/>
            <person name="Barry K."/>
            <person name="Detter J.C."/>
            <person name="Glavina del Rio T."/>
            <person name="Hammon N."/>
            <person name="Israni S."/>
            <person name="Dalin E."/>
            <person name="Tice H."/>
            <person name="Pitluck S."/>
            <person name="Chertkov O."/>
            <person name="Brettin T."/>
            <person name="Bruce D."/>
            <person name="Han C."/>
            <person name="Schmutz J."/>
            <person name="Larimer F."/>
            <person name="Land M."/>
            <person name="Hauser L."/>
            <person name="Kyrpides N."/>
            <person name="Mikhailova N."/>
            <person name="Shelobolina E."/>
            <person name="Aklujkar M."/>
            <person name="Lovley D."/>
            <person name="Richardson P."/>
        </authorList>
    </citation>
    <scope>NUCLEOTIDE SEQUENCE [LARGE SCALE GENOMIC DNA]</scope>
    <source>
        <strain evidence="4 5">Rf4</strain>
    </source>
</reference>
<dbReference type="HOGENOM" id="CLU_013560_5_2_7"/>
<comment type="similarity">
    <text evidence="1">Belongs to the polysaccharide synthase family.</text>
</comment>
<dbReference type="Proteomes" id="UP000006695">
    <property type="component" value="Chromosome"/>
</dbReference>
<keyword evidence="5" id="KW-1185">Reference proteome</keyword>
<sequence>MKSTSPYTGNALIGKLLSPSALKRFLFFFSADLLIIAASLYLALYFRFDFRVDARYFSLITAALPLFIVIKLALFVVFQVYHITWRFVGLDELYNIGIAILIAEAVLMALLLTTSTGWLHLSHYAVSFPRSIFINDGLITFLLACGLRISRRVYREVIFKKTSSAKGKRALVIGAGMTGELVLRDMARRDFADFYPVGILDDDSSMKVGTYIHGVRVLSTTDRLREIVRQHSVEVVIIAIPSTHYKALRKIYHLAKEAGIERINIVPQMYKNHERFEVSMKGIHEISIEELIGRQSVEVDYDSIEQMLAGKSILVSGACGSIGSEIVRQVCSFNPARLVLFEIDETELHNMQLRLAREFPSLLGRIYYVVGDVRDRSRVRGVMAAHAPELVFHAAAYKHVPMMEHNPSEAVKVNVFGTFNLAQAAVDHGVEKFVMISTDKAVRPTSIMGATKRVAEYVCSAFSRANVTEFTSVRFGNVLGSRGSVLPLFMEQLKNGGPLTVTDREMQRYFMTIPEAVSLVLQAAVIGNNGDVMVLDMGEPVKVVELAEELIRLHGLKPYDDIAIEFVGLRPGEKLFEEILTAEEGTDATRHEKIFVARNGSCHTMEQLDELLREFSRVPEVAPGLNDQQFVKELLMKHVQHFHVQQKITICQATPPSDSGSAFFADGRVPRLRGCLRGMS</sequence>
<dbReference type="AlphaFoldDB" id="A5GEP2"/>
<evidence type="ECO:0000256" key="1">
    <source>
        <dbReference type="ARBA" id="ARBA00007430"/>
    </source>
</evidence>
<dbReference type="KEGG" id="gur:Gura_1702"/>
<dbReference type="InterPro" id="IPR051203">
    <property type="entry name" value="Polysaccharide_Synthase-Rel"/>
</dbReference>
<dbReference type="Pfam" id="PF13727">
    <property type="entry name" value="CoA_binding_3"/>
    <property type="match status" value="1"/>
</dbReference>
<organism evidence="4 5">
    <name type="scientific">Geotalea uraniireducens (strain Rf4)</name>
    <name type="common">Geobacter uraniireducens</name>
    <dbReference type="NCBI Taxonomy" id="351605"/>
    <lineage>
        <taxon>Bacteria</taxon>
        <taxon>Pseudomonadati</taxon>
        <taxon>Thermodesulfobacteriota</taxon>
        <taxon>Desulfuromonadia</taxon>
        <taxon>Geobacterales</taxon>
        <taxon>Geobacteraceae</taxon>
        <taxon>Geotalea</taxon>
    </lineage>
</organism>
<dbReference type="CDD" id="cd05237">
    <property type="entry name" value="UDP_invert_4-6DH_SDR_e"/>
    <property type="match status" value="1"/>
</dbReference>
<evidence type="ECO:0000313" key="5">
    <source>
        <dbReference type="Proteomes" id="UP000006695"/>
    </source>
</evidence>
<feature type="transmembrane region" description="Helical" evidence="2">
    <location>
        <begin position="132"/>
        <end position="150"/>
    </location>
</feature>
<dbReference type="SUPFAM" id="SSF51735">
    <property type="entry name" value="NAD(P)-binding Rossmann-fold domains"/>
    <property type="match status" value="2"/>
</dbReference>
<protein>
    <submittedName>
        <fullName evidence="4">Polysaccharide biosynthesis protein CapD</fullName>
    </submittedName>
</protein>
<dbReference type="PANTHER" id="PTHR43318">
    <property type="entry name" value="UDP-N-ACETYLGLUCOSAMINE 4,6-DEHYDRATASE"/>
    <property type="match status" value="1"/>
</dbReference>
<dbReference type="Pfam" id="PF02719">
    <property type="entry name" value="Polysacc_synt_2"/>
    <property type="match status" value="1"/>
</dbReference>
<evidence type="ECO:0000313" key="4">
    <source>
        <dbReference type="EMBL" id="ABQ25897.1"/>
    </source>
</evidence>
<keyword evidence="2" id="KW-0472">Membrane</keyword>
<evidence type="ECO:0000259" key="3">
    <source>
        <dbReference type="Pfam" id="PF02719"/>
    </source>
</evidence>
<dbReference type="PANTHER" id="PTHR43318:SF1">
    <property type="entry name" value="POLYSACCHARIDE BIOSYNTHESIS PROTEIN EPSC-RELATED"/>
    <property type="match status" value="1"/>
</dbReference>
<evidence type="ECO:0000256" key="2">
    <source>
        <dbReference type="SAM" id="Phobius"/>
    </source>
</evidence>